<dbReference type="Pfam" id="PF12224">
    <property type="entry name" value="Amidoligase_2"/>
    <property type="match status" value="1"/>
</dbReference>
<dbReference type="EMBL" id="LR796492">
    <property type="protein sequence ID" value="CAB4147397.1"/>
    <property type="molecule type" value="Genomic_DNA"/>
</dbReference>
<organism evidence="1">
    <name type="scientific">uncultured Caudovirales phage</name>
    <dbReference type="NCBI Taxonomy" id="2100421"/>
    <lineage>
        <taxon>Viruses</taxon>
        <taxon>Duplodnaviria</taxon>
        <taxon>Heunggongvirae</taxon>
        <taxon>Uroviricota</taxon>
        <taxon>Caudoviricetes</taxon>
        <taxon>Peduoviridae</taxon>
        <taxon>Maltschvirus</taxon>
        <taxon>Maltschvirus maltsch</taxon>
    </lineage>
</organism>
<sequence length="371" mass="40844">MPIGQNPTARNRYLQAVQLRDQGYNFTQIASALGYQRSSNARHAWIQGLRLLGRESEVPATRTVRIHSGRTTHTVTAVELTGLSTNFHYTFGIEIECIGNNPAQCARNLTSAGVRCEDAGYTHTVMPQWKAVRDGSLCGGNSAEVVSPVLQGQDGMNQIRTVMGILRDGGSTVNTSCGMHIHIGMDTLTAPEQARVILNHCKWQSAFDAFITRTRQANSYAMKRTLSSASRLANAWVQNDGGARHGISNNEGRYYTLNLNSFYKYGTFEFRMHGGSLNGTNATAWIALHHGFIAACANDDLPNMLNSDLWADQATMDDLNASMLNATRTSRSTQKQASKVLLDHLRQNHYINADVYDYLIARACNLPVQGA</sequence>
<dbReference type="PANTHER" id="PTHR36847">
    <property type="entry name" value="AMIDOLIGASE ENZYME"/>
    <property type="match status" value="1"/>
</dbReference>
<dbReference type="InterPro" id="IPR022025">
    <property type="entry name" value="Amidoligase_2"/>
</dbReference>
<accession>A0A6J5MP31</accession>
<dbReference type="GO" id="GO:0016874">
    <property type="term" value="F:ligase activity"/>
    <property type="evidence" value="ECO:0007669"/>
    <property type="project" value="UniProtKB-KW"/>
</dbReference>
<reference evidence="1" key="1">
    <citation type="submission" date="2020-04" db="EMBL/GenBank/DDBJ databases">
        <authorList>
            <person name="Chiriac C."/>
            <person name="Salcher M."/>
            <person name="Ghai R."/>
            <person name="Kavagutti S V."/>
        </authorList>
    </citation>
    <scope>NUCLEOTIDE SEQUENCE</scope>
</reference>
<protein>
    <submittedName>
        <fullName evidence="1">Amidoligase enzyme</fullName>
    </submittedName>
</protein>
<dbReference type="PANTHER" id="PTHR36847:SF1">
    <property type="entry name" value="AMIDOLIGASE ENZYME"/>
    <property type="match status" value="1"/>
</dbReference>
<evidence type="ECO:0000313" key="1">
    <source>
        <dbReference type="EMBL" id="CAB4147397.1"/>
    </source>
</evidence>
<name>A0A6J5MP31_9CAUD</name>
<keyword evidence="1" id="KW-0436">Ligase</keyword>
<proteinExistence type="predicted"/>
<gene>
    <name evidence="1" type="ORF">UFOVP519_27</name>
</gene>